<gene>
    <name evidence="1" type="ORF">CBM2636_MP20805</name>
</gene>
<name>A0A9Q7V1T1_9BURK</name>
<sequence>MRWRYARERTLGPLMPKLAWHTGFL</sequence>
<geneLocation type="plasmid" evidence="2">
    <name>cbm2636_mp</name>
</geneLocation>
<evidence type="ECO:0000313" key="2">
    <source>
        <dbReference type="Proteomes" id="UP000254259"/>
    </source>
</evidence>
<proteinExistence type="predicted"/>
<keyword evidence="1" id="KW-0614">Plasmid</keyword>
<evidence type="ECO:0000313" key="1">
    <source>
        <dbReference type="EMBL" id="SPD67955.1"/>
    </source>
</evidence>
<protein>
    <submittedName>
        <fullName evidence="1">Uncharacterized protein</fullName>
    </submittedName>
</protein>
<organism evidence="1 2">
    <name type="scientific">Cupriavidus taiwanensis</name>
    <dbReference type="NCBI Taxonomy" id="164546"/>
    <lineage>
        <taxon>Bacteria</taxon>
        <taxon>Pseudomonadati</taxon>
        <taxon>Pseudomonadota</taxon>
        <taxon>Betaproteobacteria</taxon>
        <taxon>Burkholderiales</taxon>
        <taxon>Burkholderiaceae</taxon>
        <taxon>Cupriavidus</taxon>
    </lineage>
</organism>
<dbReference type="Proteomes" id="UP000254259">
    <property type="component" value="Plasmid CBM2636_mp"/>
</dbReference>
<dbReference type="AlphaFoldDB" id="A0A9Q7V1T1"/>
<dbReference type="EMBL" id="LT984814">
    <property type="protein sequence ID" value="SPD67955.1"/>
    <property type="molecule type" value="Genomic_DNA"/>
</dbReference>
<reference evidence="1 2" key="1">
    <citation type="submission" date="2018-01" db="EMBL/GenBank/DDBJ databases">
        <authorList>
            <person name="Clerissi C."/>
        </authorList>
    </citation>
    <scope>NUCLEOTIDE SEQUENCE [LARGE SCALE GENOMIC DNA]</scope>
    <source>
        <strain evidence="1">Cupriavidus taiwanensis SWF 66322</strain>
        <plasmid evidence="2">cbm2636_mp</plasmid>
    </source>
</reference>
<accession>A0A9Q7V1T1</accession>